<feature type="region of interest" description="Disordered" evidence="1">
    <location>
        <begin position="18"/>
        <end position="47"/>
    </location>
</feature>
<dbReference type="OrthoDB" id="5541797at2759"/>
<dbReference type="RefSeq" id="XP_018282809.1">
    <property type="nucleotide sequence ID" value="XM_018425155.1"/>
</dbReference>
<evidence type="ECO:0000313" key="2">
    <source>
        <dbReference type="EMBL" id="KLT46318.1"/>
    </source>
</evidence>
<reference evidence="2 3" key="1">
    <citation type="submission" date="2015-03" db="EMBL/GenBank/DDBJ databases">
        <title>Genomics and transcriptomics of the oil-accumulating basidiomycete yeast T. oleaginosus allow insights into substrate utilization and the diverse evolutionary trajectories of mating systems in fungi.</title>
        <authorList>
            <consortium name="DOE Joint Genome Institute"/>
            <person name="Kourist R."/>
            <person name="Kracht O."/>
            <person name="Bracharz F."/>
            <person name="Lipzen A."/>
            <person name="Nolan M."/>
            <person name="Ohm R."/>
            <person name="Grigoriev I."/>
            <person name="Sun S."/>
            <person name="Heitman J."/>
            <person name="Bruck T."/>
            <person name="Nowrousian M."/>
        </authorList>
    </citation>
    <scope>NUCLEOTIDE SEQUENCE [LARGE SCALE GENOMIC DNA]</scope>
    <source>
        <strain evidence="2 3">IBC0246</strain>
    </source>
</reference>
<evidence type="ECO:0000313" key="3">
    <source>
        <dbReference type="Proteomes" id="UP000053611"/>
    </source>
</evidence>
<dbReference type="Proteomes" id="UP000053611">
    <property type="component" value="Unassembled WGS sequence"/>
</dbReference>
<gene>
    <name evidence="2" type="ORF">CC85DRAFT_30</name>
</gene>
<protein>
    <submittedName>
        <fullName evidence="2">Uncharacterized protein</fullName>
    </submittedName>
</protein>
<dbReference type="GeneID" id="28985758"/>
<dbReference type="EMBL" id="KQ087177">
    <property type="protein sequence ID" value="KLT46318.1"/>
    <property type="molecule type" value="Genomic_DNA"/>
</dbReference>
<sequence>MRASFRVLQEAAAAAAARPAQAVRRDATRRSGSARTPSGAGAPASRTSNHLVIDVPFTALPSDVHRALKEVGAVPKDFPLSAIVRQPVGASRKASLTARYHLTVRNPSLAQETYNVLMSRPLFAAGSSRASVQPGRPAFGANGLKDDARVAFSAQNAAEWGAKMIASVQAWQPTDYQYAQQAALRTGGLPDAAWAMQPNTSGRRVLLRGLPRERPVNLVRDFIRDMGVEIEADGLKRLVPAQLSSRAAYAVTCKSVADAHYLARRLNMAPYLQSVLGYEYMMRAHVIW</sequence>
<evidence type="ECO:0000256" key="1">
    <source>
        <dbReference type="SAM" id="MobiDB-lite"/>
    </source>
</evidence>
<organism evidence="2 3">
    <name type="scientific">Cutaneotrichosporon oleaginosum</name>
    <dbReference type="NCBI Taxonomy" id="879819"/>
    <lineage>
        <taxon>Eukaryota</taxon>
        <taxon>Fungi</taxon>
        <taxon>Dikarya</taxon>
        <taxon>Basidiomycota</taxon>
        <taxon>Agaricomycotina</taxon>
        <taxon>Tremellomycetes</taxon>
        <taxon>Trichosporonales</taxon>
        <taxon>Trichosporonaceae</taxon>
        <taxon>Cutaneotrichosporon</taxon>
    </lineage>
</organism>
<name>A0A0J0XZ26_9TREE</name>
<keyword evidence="3" id="KW-1185">Reference proteome</keyword>
<dbReference type="AlphaFoldDB" id="A0A0J0XZ26"/>
<accession>A0A0J0XZ26</accession>
<proteinExistence type="predicted"/>